<evidence type="ECO:0000256" key="1">
    <source>
        <dbReference type="SAM" id="MobiDB-lite"/>
    </source>
</evidence>
<dbReference type="EMBL" id="OZ075115">
    <property type="protein sequence ID" value="CAL5070569.1"/>
    <property type="molecule type" value="Genomic_DNA"/>
</dbReference>
<dbReference type="Proteomes" id="UP001497457">
    <property type="component" value="Chromosome 5rd"/>
</dbReference>
<dbReference type="SUPFAM" id="SSF50156">
    <property type="entry name" value="PDZ domain-like"/>
    <property type="match status" value="1"/>
</dbReference>
<dbReference type="Gene3D" id="2.40.10.120">
    <property type="match status" value="1"/>
</dbReference>
<dbReference type="Proteomes" id="UP001497457">
    <property type="component" value="Chromosome 31b"/>
</dbReference>
<feature type="region of interest" description="Disordered" evidence="1">
    <location>
        <begin position="1"/>
        <end position="84"/>
    </location>
</feature>
<feature type="compositionally biased region" description="Basic and acidic residues" evidence="1">
    <location>
        <begin position="1"/>
        <end position="11"/>
    </location>
</feature>
<evidence type="ECO:0000313" key="4">
    <source>
        <dbReference type="Proteomes" id="UP001497457"/>
    </source>
</evidence>
<dbReference type="Pfam" id="PF13365">
    <property type="entry name" value="Trypsin_2"/>
    <property type="match status" value="1"/>
</dbReference>
<reference evidence="2 4" key="2">
    <citation type="submission" date="2024-10" db="EMBL/GenBank/DDBJ databases">
        <authorList>
            <person name="Ryan C."/>
        </authorList>
    </citation>
    <scope>NUCLEOTIDE SEQUENCE [LARGE SCALE GENOMIC DNA]</scope>
</reference>
<dbReference type="PANTHER" id="PTHR47389">
    <property type="entry name" value="OS09G0436400 PROTEIN"/>
    <property type="match status" value="1"/>
</dbReference>
<gene>
    <name evidence="3" type="ORF">URODEC1_LOCUS102879</name>
    <name evidence="2" type="ORF">URODEC1_LOCUS80404</name>
</gene>
<reference evidence="4" key="1">
    <citation type="submission" date="2024-06" db="EMBL/GenBank/DDBJ databases">
        <authorList>
            <person name="Ryan C."/>
        </authorList>
    </citation>
    <scope>NUCLEOTIDE SEQUENCE [LARGE SCALE GENOMIC DNA]</scope>
</reference>
<dbReference type="SUPFAM" id="SSF50494">
    <property type="entry name" value="Trypsin-like serine proteases"/>
    <property type="match status" value="1"/>
</dbReference>
<evidence type="ECO:0000313" key="3">
    <source>
        <dbReference type="EMBL" id="CAL5070569.1"/>
    </source>
</evidence>
<name>A0ABC9D0R1_9POAL</name>
<organism evidence="2 4">
    <name type="scientific">Urochloa decumbens</name>
    <dbReference type="NCBI Taxonomy" id="240449"/>
    <lineage>
        <taxon>Eukaryota</taxon>
        <taxon>Viridiplantae</taxon>
        <taxon>Streptophyta</taxon>
        <taxon>Embryophyta</taxon>
        <taxon>Tracheophyta</taxon>
        <taxon>Spermatophyta</taxon>
        <taxon>Magnoliopsida</taxon>
        <taxon>Liliopsida</taxon>
        <taxon>Poales</taxon>
        <taxon>Poaceae</taxon>
        <taxon>PACMAD clade</taxon>
        <taxon>Panicoideae</taxon>
        <taxon>Panicodae</taxon>
        <taxon>Paniceae</taxon>
        <taxon>Melinidinae</taxon>
        <taxon>Urochloa</taxon>
    </lineage>
</organism>
<evidence type="ECO:0008006" key="5">
    <source>
        <dbReference type="Google" id="ProtNLM"/>
    </source>
</evidence>
<proteinExistence type="predicted"/>
<sequence length="442" mass="48043">MADALETKLSDDLGPAPSKRMKIEAAAEELVGGSNTGTEEAAQQRMTPAAAAVGDSSSASPAVPISTPPRLHAPPFPETGKPKDIRKWRNECKRICEIAAKDPRLELPTQREPKDPGTTNAVLTSREKVVVRGVARSIVNISSTTHDGSMGSQCTGIIMGQWESKEKQHTLIVTCSKIISSGGTLLDPLPKLSVGLPNKTVLDGQFLFFDDHYDIALLEIDADLPLQRPSIGSGPEYGQEVFILARDSGLSLRARHGEILWLEESDFIDRSYQMFVSCEAPVAGNGGPVIDHDGNVTGMAFYSRPNAAVLSISTIMTCIEMWMKFSRIARPIHGLGVRTFEFLDVSLQEEISVDHGIDTGFIVHTVSDYSAAESLGILPGDVIVSFDDQHTLSLPQLEDYLLSLGWTFLNNSSSTVDLKLEVYDLMKQSKRSITLPAQFCDA</sequence>
<dbReference type="Gene3D" id="2.30.42.10">
    <property type="match status" value="1"/>
</dbReference>
<dbReference type="EMBL" id="OZ075141">
    <property type="protein sequence ID" value="CAL5029494.1"/>
    <property type="molecule type" value="Genomic_DNA"/>
</dbReference>
<dbReference type="AlphaFoldDB" id="A0ABC9D0R1"/>
<dbReference type="InterPro" id="IPR036034">
    <property type="entry name" value="PDZ_sf"/>
</dbReference>
<accession>A0ABC9D0R1</accession>
<feature type="compositionally biased region" description="Low complexity" evidence="1">
    <location>
        <begin position="41"/>
        <end position="64"/>
    </location>
</feature>
<dbReference type="PANTHER" id="PTHR47389:SF5">
    <property type="entry name" value="OS09G0436700 PROTEIN"/>
    <property type="match status" value="1"/>
</dbReference>
<dbReference type="InterPro" id="IPR009003">
    <property type="entry name" value="Peptidase_S1_PA"/>
</dbReference>
<evidence type="ECO:0000313" key="2">
    <source>
        <dbReference type="EMBL" id="CAL5029494.1"/>
    </source>
</evidence>
<keyword evidence="4" id="KW-1185">Reference proteome</keyword>
<protein>
    <recommendedName>
        <fullName evidence="5">PDZ domain-containing protein</fullName>
    </recommendedName>
</protein>